<sequence length="380" mass="40044">MGRINKITVVGASLAGLRAVQTLRREGFEGEVTLVGAETHLPYNRPPLSKSVLRGDDDVTLPGAEEVGDQWLRGRQAVRLDVRSRTVTLDDGAEVGYDGLVIASGARPRRLDGVRTLRTLDDALALRAQLESGHEHVLVIGGGFIGGEVASTARQLGRKVTLVDPAPYPMHAGLGEEASRWLAAHHERNGVELVTNARVTAVNGGQVRLSDGRSIAADLVVGGMGVAPNTEWLDGSGLSVDDGVLCEPTLFATESTDIVAAGDVARWPHGLFGGETVRIEHWSNANEQGAVAARNLLAGPENAQPFADVPNFATHVHGARVQTAGLPHLADAASITAGSPEEERFAVAFTRNGVLVGAVAVNSPKDLIKLKRAITARETL</sequence>
<name>A0ABV5S9U2_9ACTN</name>
<feature type="domain" description="Reductase C-terminal" evidence="6">
    <location>
        <begin position="317"/>
        <end position="378"/>
    </location>
</feature>
<dbReference type="InterPro" id="IPR023753">
    <property type="entry name" value="FAD/NAD-binding_dom"/>
</dbReference>
<dbReference type="InterPro" id="IPR050446">
    <property type="entry name" value="FAD-oxidoreductase/Apoptosis"/>
</dbReference>
<comment type="caution">
    <text evidence="7">The sequence shown here is derived from an EMBL/GenBank/DDBJ whole genome shotgun (WGS) entry which is preliminary data.</text>
</comment>
<dbReference type="PRINTS" id="PR00368">
    <property type="entry name" value="FADPNR"/>
</dbReference>
<accession>A0ABV5S9U2</accession>
<proteinExistence type="predicted"/>
<evidence type="ECO:0000256" key="2">
    <source>
        <dbReference type="ARBA" id="ARBA00022630"/>
    </source>
</evidence>
<evidence type="ECO:0000256" key="1">
    <source>
        <dbReference type="ARBA" id="ARBA00001974"/>
    </source>
</evidence>
<dbReference type="Proteomes" id="UP001589532">
    <property type="component" value="Unassembled WGS sequence"/>
</dbReference>
<keyword evidence="3" id="KW-0274">FAD</keyword>
<dbReference type="Gene3D" id="3.30.390.30">
    <property type="match status" value="1"/>
</dbReference>
<gene>
    <name evidence="7" type="ORF">ACFFSA_35685</name>
</gene>
<dbReference type="PANTHER" id="PTHR43557:SF2">
    <property type="entry name" value="RIESKE DOMAIN-CONTAINING PROTEIN-RELATED"/>
    <property type="match status" value="1"/>
</dbReference>
<evidence type="ECO:0000256" key="4">
    <source>
        <dbReference type="ARBA" id="ARBA00023002"/>
    </source>
</evidence>
<dbReference type="SUPFAM" id="SSF51905">
    <property type="entry name" value="FAD/NAD(P)-binding domain"/>
    <property type="match status" value="1"/>
</dbReference>
<dbReference type="Pfam" id="PF14759">
    <property type="entry name" value="Reductase_C"/>
    <property type="match status" value="1"/>
</dbReference>
<evidence type="ECO:0000256" key="3">
    <source>
        <dbReference type="ARBA" id="ARBA00022827"/>
    </source>
</evidence>
<evidence type="ECO:0000313" key="7">
    <source>
        <dbReference type="EMBL" id="MFB9628453.1"/>
    </source>
</evidence>
<dbReference type="InterPro" id="IPR036188">
    <property type="entry name" value="FAD/NAD-bd_sf"/>
</dbReference>
<comment type="cofactor">
    <cofactor evidence="1">
        <name>FAD</name>
        <dbReference type="ChEBI" id="CHEBI:57692"/>
    </cofactor>
</comment>
<dbReference type="RefSeq" id="WP_344993778.1">
    <property type="nucleotide sequence ID" value="NZ_BAAAXV010000008.1"/>
</dbReference>
<dbReference type="SUPFAM" id="SSF55424">
    <property type="entry name" value="FAD/NAD-linked reductases, dimerisation (C-terminal) domain"/>
    <property type="match status" value="1"/>
</dbReference>
<evidence type="ECO:0000313" key="8">
    <source>
        <dbReference type="Proteomes" id="UP001589532"/>
    </source>
</evidence>
<dbReference type="Gene3D" id="3.50.50.60">
    <property type="entry name" value="FAD/NAD(P)-binding domain"/>
    <property type="match status" value="2"/>
</dbReference>
<organism evidence="7 8">
    <name type="scientific">Nonomuraea helvata</name>
    <dbReference type="NCBI Taxonomy" id="37484"/>
    <lineage>
        <taxon>Bacteria</taxon>
        <taxon>Bacillati</taxon>
        <taxon>Actinomycetota</taxon>
        <taxon>Actinomycetes</taxon>
        <taxon>Streptosporangiales</taxon>
        <taxon>Streptosporangiaceae</taxon>
        <taxon>Nonomuraea</taxon>
    </lineage>
</organism>
<dbReference type="InterPro" id="IPR016156">
    <property type="entry name" value="FAD/NAD-linked_Rdtase_dimer_sf"/>
</dbReference>
<dbReference type="Pfam" id="PF07992">
    <property type="entry name" value="Pyr_redox_2"/>
    <property type="match status" value="1"/>
</dbReference>
<dbReference type="PRINTS" id="PR00469">
    <property type="entry name" value="PNDRDTASEII"/>
</dbReference>
<keyword evidence="2" id="KW-0285">Flavoprotein</keyword>
<dbReference type="PANTHER" id="PTHR43557">
    <property type="entry name" value="APOPTOSIS-INDUCING FACTOR 1"/>
    <property type="match status" value="1"/>
</dbReference>
<evidence type="ECO:0000259" key="6">
    <source>
        <dbReference type="Pfam" id="PF14759"/>
    </source>
</evidence>
<reference evidence="7 8" key="1">
    <citation type="submission" date="2024-09" db="EMBL/GenBank/DDBJ databases">
        <authorList>
            <person name="Sun Q."/>
            <person name="Mori K."/>
        </authorList>
    </citation>
    <scope>NUCLEOTIDE SEQUENCE [LARGE SCALE GENOMIC DNA]</scope>
    <source>
        <strain evidence="7 8">JCM 3143</strain>
    </source>
</reference>
<dbReference type="EMBL" id="JBHMBW010000044">
    <property type="protein sequence ID" value="MFB9628453.1"/>
    <property type="molecule type" value="Genomic_DNA"/>
</dbReference>
<protein>
    <submittedName>
        <fullName evidence="7">NAD(P)/FAD-dependent oxidoreductase</fullName>
    </submittedName>
</protein>
<feature type="domain" description="FAD/NAD(P)-binding" evidence="5">
    <location>
        <begin position="6"/>
        <end position="289"/>
    </location>
</feature>
<evidence type="ECO:0000259" key="5">
    <source>
        <dbReference type="Pfam" id="PF07992"/>
    </source>
</evidence>
<dbReference type="InterPro" id="IPR028202">
    <property type="entry name" value="Reductase_C"/>
</dbReference>
<keyword evidence="8" id="KW-1185">Reference proteome</keyword>
<keyword evidence="4" id="KW-0560">Oxidoreductase</keyword>